<dbReference type="SUPFAM" id="SSF56672">
    <property type="entry name" value="DNA/RNA polymerases"/>
    <property type="match status" value="1"/>
</dbReference>
<dbReference type="CDD" id="cd09272">
    <property type="entry name" value="RNase_HI_RT_Ty1"/>
    <property type="match status" value="1"/>
</dbReference>
<keyword evidence="1" id="KW-1185">Reference proteome</keyword>
<evidence type="ECO:0000313" key="1">
    <source>
        <dbReference type="Proteomes" id="UP000694864"/>
    </source>
</evidence>
<dbReference type="GeneID" id="109132841"/>
<organism evidence="1 2">
    <name type="scientific">Camelina sativa</name>
    <name type="common">False flax</name>
    <name type="synonym">Myagrum sativum</name>
    <dbReference type="NCBI Taxonomy" id="90675"/>
    <lineage>
        <taxon>Eukaryota</taxon>
        <taxon>Viridiplantae</taxon>
        <taxon>Streptophyta</taxon>
        <taxon>Embryophyta</taxon>
        <taxon>Tracheophyta</taxon>
        <taxon>Spermatophyta</taxon>
        <taxon>Magnoliopsida</taxon>
        <taxon>eudicotyledons</taxon>
        <taxon>Gunneridae</taxon>
        <taxon>Pentapetalae</taxon>
        <taxon>rosids</taxon>
        <taxon>malvids</taxon>
        <taxon>Brassicales</taxon>
        <taxon>Brassicaceae</taxon>
        <taxon>Camelineae</taxon>
        <taxon>Camelina</taxon>
    </lineage>
</organism>
<proteinExistence type="predicted"/>
<dbReference type="InterPro" id="IPR043502">
    <property type="entry name" value="DNA/RNA_pol_sf"/>
</dbReference>
<gene>
    <name evidence="2" type="primary">LOC109132841</name>
</gene>
<reference evidence="1" key="1">
    <citation type="journal article" date="2014" name="Nat. Commun.">
        <title>The emerging biofuel crop Camelina sativa retains a highly undifferentiated hexaploid genome structure.</title>
        <authorList>
            <person name="Kagale S."/>
            <person name="Koh C."/>
            <person name="Nixon J."/>
            <person name="Bollina V."/>
            <person name="Clarke W.E."/>
            <person name="Tuteja R."/>
            <person name="Spillane C."/>
            <person name="Robinson S.J."/>
            <person name="Links M.G."/>
            <person name="Clarke C."/>
            <person name="Higgins E.E."/>
            <person name="Huebert T."/>
            <person name="Sharpe A.G."/>
            <person name="Parkin I.A."/>
        </authorList>
    </citation>
    <scope>NUCLEOTIDE SEQUENCE [LARGE SCALE GENOMIC DNA]</scope>
    <source>
        <strain evidence="1">cv. DH55</strain>
    </source>
</reference>
<evidence type="ECO:0000313" key="2">
    <source>
        <dbReference type="RefSeq" id="XP_019100815.1"/>
    </source>
</evidence>
<sequence>MQKKYIIDLLAKPNMLNSKPVTTPLSPHPPLTPTSGELFDNPAQYRIVVGSLQYLSFMLPDLAFVVNRLSQFMHSPTVLHWQAAKRVLRYLAGIMDMVSTNAYVIYLGTTPIAWSSKKQSGVTRSSIESEYPAIANATSELMWICSLLTELGVRLPTAPVVYFDNMGATYLYENPVLRSLTHEAHCH</sequence>
<dbReference type="PANTHER" id="PTHR11439:SF450">
    <property type="entry name" value="REVERSE TRANSCRIPTASE TY1_COPIA-TYPE DOMAIN-CONTAINING PROTEIN"/>
    <property type="match status" value="1"/>
</dbReference>
<reference evidence="2" key="2">
    <citation type="submission" date="2025-08" db="UniProtKB">
        <authorList>
            <consortium name="RefSeq"/>
        </authorList>
    </citation>
    <scope>IDENTIFICATION</scope>
    <source>
        <tissue evidence="2">Leaf</tissue>
    </source>
</reference>
<accession>A0ABM1RP77</accession>
<dbReference type="RefSeq" id="XP_019100815.1">
    <property type="nucleotide sequence ID" value="XM_019245270.1"/>
</dbReference>
<name>A0ABM1RP77_CAMSA</name>
<dbReference type="PANTHER" id="PTHR11439">
    <property type="entry name" value="GAG-POL-RELATED RETROTRANSPOSON"/>
    <property type="match status" value="1"/>
</dbReference>
<dbReference type="Proteomes" id="UP000694864">
    <property type="component" value="Chromosome 5"/>
</dbReference>
<protein>
    <submittedName>
        <fullName evidence="2">Uncharacterized protein LOC109132841</fullName>
    </submittedName>
</protein>